<keyword evidence="2" id="KW-1185">Reference proteome</keyword>
<accession>A0A964T1F6</accession>
<dbReference type="RefSeq" id="WP_161138591.1">
    <property type="nucleotide sequence ID" value="NZ_SPKJ01000001.1"/>
</dbReference>
<protein>
    <submittedName>
        <fullName evidence="1">Uncharacterized protein</fullName>
    </submittedName>
</protein>
<dbReference type="EMBL" id="SPKJ01000001">
    <property type="protein sequence ID" value="MYZ46247.1"/>
    <property type="molecule type" value="Genomic_DNA"/>
</dbReference>
<evidence type="ECO:0000313" key="2">
    <source>
        <dbReference type="Proteomes" id="UP000773614"/>
    </source>
</evidence>
<organism evidence="1 2">
    <name type="scientific">Propylenella binzhouense</name>
    <dbReference type="NCBI Taxonomy" id="2555902"/>
    <lineage>
        <taxon>Bacteria</taxon>
        <taxon>Pseudomonadati</taxon>
        <taxon>Pseudomonadota</taxon>
        <taxon>Alphaproteobacteria</taxon>
        <taxon>Hyphomicrobiales</taxon>
        <taxon>Propylenellaceae</taxon>
        <taxon>Propylenella</taxon>
    </lineage>
</organism>
<dbReference type="Proteomes" id="UP000773614">
    <property type="component" value="Unassembled WGS sequence"/>
</dbReference>
<sequence length="86" mass="9576">MTGCPRLLLLDEPSLRLAPVIVRTPCEKLAEVNEAGMTILPWRRTSRPRSTSPTADTCWRTAASSWRGRAATLLADDRLRSAYLAH</sequence>
<comment type="caution">
    <text evidence="1">The sequence shown here is derived from an EMBL/GenBank/DDBJ whole genome shotgun (WGS) entry which is preliminary data.</text>
</comment>
<name>A0A964T1F6_9HYPH</name>
<proteinExistence type="predicted"/>
<evidence type="ECO:0000313" key="1">
    <source>
        <dbReference type="EMBL" id="MYZ46247.1"/>
    </source>
</evidence>
<reference evidence="1" key="1">
    <citation type="submission" date="2019-03" db="EMBL/GenBank/DDBJ databases">
        <title>Afifella sp. nov., isolated from activated sludge.</title>
        <authorList>
            <person name="Li Q."/>
            <person name="Liu Y."/>
        </authorList>
    </citation>
    <scope>NUCLEOTIDE SEQUENCE</scope>
    <source>
        <strain evidence="1">L72</strain>
    </source>
</reference>
<dbReference type="AlphaFoldDB" id="A0A964T1F6"/>
<gene>
    <name evidence="1" type="ORF">E4O86_00715</name>
</gene>